<feature type="compositionally biased region" description="Polar residues" evidence="1">
    <location>
        <begin position="15"/>
        <end position="29"/>
    </location>
</feature>
<organism evidence="2 3">
    <name type="scientific">Cuscuta australis</name>
    <dbReference type="NCBI Taxonomy" id="267555"/>
    <lineage>
        <taxon>Eukaryota</taxon>
        <taxon>Viridiplantae</taxon>
        <taxon>Streptophyta</taxon>
        <taxon>Embryophyta</taxon>
        <taxon>Tracheophyta</taxon>
        <taxon>Spermatophyta</taxon>
        <taxon>Magnoliopsida</taxon>
        <taxon>eudicotyledons</taxon>
        <taxon>Gunneridae</taxon>
        <taxon>Pentapetalae</taxon>
        <taxon>asterids</taxon>
        <taxon>lamiids</taxon>
        <taxon>Solanales</taxon>
        <taxon>Convolvulaceae</taxon>
        <taxon>Cuscuteae</taxon>
        <taxon>Cuscuta</taxon>
        <taxon>Cuscuta subgen. Grammica</taxon>
        <taxon>Cuscuta sect. Cleistogrammica</taxon>
    </lineage>
</organism>
<evidence type="ECO:0000256" key="1">
    <source>
        <dbReference type="SAM" id="MobiDB-lite"/>
    </source>
</evidence>
<feature type="region of interest" description="Disordered" evidence="1">
    <location>
        <begin position="151"/>
        <end position="216"/>
    </location>
</feature>
<protein>
    <submittedName>
        <fullName evidence="2">Uncharacterized protein</fullName>
    </submittedName>
</protein>
<dbReference type="SUPFAM" id="SSF56219">
    <property type="entry name" value="DNase I-like"/>
    <property type="match status" value="1"/>
</dbReference>
<accession>A0A328DTZ4</accession>
<dbReference type="Proteomes" id="UP000249390">
    <property type="component" value="Unassembled WGS sequence"/>
</dbReference>
<reference evidence="2 3" key="1">
    <citation type="submission" date="2018-06" db="EMBL/GenBank/DDBJ databases">
        <title>The Genome of Cuscuta australis (Dodder) Provides Insight into the Evolution of Plant Parasitism.</title>
        <authorList>
            <person name="Liu H."/>
        </authorList>
    </citation>
    <scope>NUCLEOTIDE SEQUENCE [LARGE SCALE GENOMIC DNA]</scope>
    <source>
        <strain evidence="3">cv. Yunnan</strain>
        <tissue evidence="2">Vines</tissue>
    </source>
</reference>
<keyword evidence="3" id="KW-1185">Reference proteome</keyword>
<name>A0A328DTZ4_9ASTE</name>
<dbReference type="AlphaFoldDB" id="A0A328DTZ4"/>
<dbReference type="Gene3D" id="3.60.10.10">
    <property type="entry name" value="Endonuclease/exonuclease/phosphatase"/>
    <property type="match status" value="1"/>
</dbReference>
<evidence type="ECO:0000313" key="2">
    <source>
        <dbReference type="EMBL" id="RAL47849.1"/>
    </source>
</evidence>
<gene>
    <name evidence="2" type="ORF">DM860_011434</name>
</gene>
<comment type="caution">
    <text evidence="2">The sequence shown here is derived from an EMBL/GenBank/DDBJ whole genome shotgun (WGS) entry which is preliminary data.</text>
</comment>
<evidence type="ECO:0000313" key="3">
    <source>
        <dbReference type="Proteomes" id="UP000249390"/>
    </source>
</evidence>
<proteinExistence type="predicted"/>
<dbReference type="PANTHER" id="PTHR35218">
    <property type="entry name" value="RNASE H DOMAIN-CONTAINING PROTEIN"/>
    <property type="match status" value="1"/>
</dbReference>
<dbReference type="PANTHER" id="PTHR35218:SF9">
    <property type="entry name" value="ENDONUCLEASE_EXONUCLEASE_PHOSPHATASE DOMAIN-CONTAINING PROTEIN"/>
    <property type="match status" value="1"/>
</dbReference>
<feature type="compositionally biased region" description="Acidic residues" evidence="1">
    <location>
        <begin position="183"/>
        <end position="198"/>
    </location>
</feature>
<feature type="compositionally biased region" description="Basic and acidic residues" evidence="1">
    <location>
        <begin position="172"/>
        <end position="182"/>
    </location>
</feature>
<dbReference type="EMBL" id="NQVE01000110">
    <property type="protein sequence ID" value="RAL47849.1"/>
    <property type="molecule type" value="Genomic_DNA"/>
</dbReference>
<feature type="compositionally biased region" description="Basic residues" evidence="1">
    <location>
        <begin position="1"/>
        <end position="10"/>
    </location>
</feature>
<feature type="compositionally biased region" description="Basic residues" evidence="1">
    <location>
        <begin position="160"/>
        <end position="171"/>
    </location>
</feature>
<sequence>MARKRGRPRKKAMEMQSTPKSMTTVITEQSADDARSKLQEMNSIPNTPIEVFRRTLANTEILEGEGSNKTLETKGKKPSYAEVVEGKDKIDYELTFIQSEEINGQCVAKMLKEDLIEDLEGRVISQSVEYEWRPTICARCNRMGHTGYECRKKQEDKKGKGPIKKVWRPKQKQVEEPEQKQEEEPEPEERENKEEMEDVQEKEAVDQGDGFQKTTNVECHPMGRIWVAWNKKKVQVHIMDRTAQTIHCKARELDNKEYFWITFVYGFNDQSSRRLLWENLRRYSQHMREAWCCIGDYNSVLEAKDRKGGNLVTEDEMKDFKECVLECGLEEAVQQDKFKFHPKCAGLKIVNLCFADDLIVVSRADEKSTACIMKVLDNFQLETGLSINITKSQIVFGGVNQQIKEKLLKQTGDKNDTKLERYSLECHNPSQNAVCDMVVDEGEITNKGEISQIS</sequence>
<dbReference type="InterPro" id="IPR036691">
    <property type="entry name" value="Endo/exonu/phosph_ase_sf"/>
</dbReference>
<feature type="region of interest" description="Disordered" evidence="1">
    <location>
        <begin position="1"/>
        <end position="41"/>
    </location>
</feature>